<proteinExistence type="predicted"/>
<reference evidence="1" key="2">
    <citation type="submission" date="2004-05" db="EMBL/GenBank/DDBJ databases">
        <authorList>
            <person name="Lai S."/>
            <person name="Zhang W."/>
            <person name="Dunaway-Mariano D."/>
        </authorList>
    </citation>
    <scope>NUCLEOTIDE SEQUENCE</scope>
    <source>
        <strain evidence="1">AL3007</strain>
        <plasmid evidence="1">pss70</plasmid>
    </source>
</reference>
<accession>Q8GN81</accession>
<dbReference type="Pfam" id="PF01527">
    <property type="entry name" value="HTH_Tnp_1"/>
    <property type="match status" value="1"/>
</dbReference>
<dbReference type="GO" id="GO:0004803">
    <property type="term" value="F:transposase activity"/>
    <property type="evidence" value="ECO:0007669"/>
    <property type="project" value="InterPro"/>
</dbReference>
<dbReference type="GO" id="GO:0003677">
    <property type="term" value="F:DNA binding"/>
    <property type="evidence" value="ECO:0007669"/>
    <property type="project" value="InterPro"/>
</dbReference>
<protein>
    <submittedName>
        <fullName evidence="1">Putative transposase</fullName>
    </submittedName>
</protein>
<dbReference type="SUPFAM" id="SSF46689">
    <property type="entry name" value="Homeodomain-like"/>
    <property type="match status" value="1"/>
</dbReference>
<organism evidence="1">
    <name type="scientific">Alcaligenes sp. AL3007</name>
    <dbReference type="NCBI Taxonomy" id="206162"/>
    <lineage>
        <taxon>Bacteria</taxon>
        <taxon>Pseudomonadati</taxon>
        <taxon>Pseudomonadota</taxon>
        <taxon>Betaproteobacteria</taxon>
        <taxon>Burkholderiales</taxon>
        <taxon>Alcaligenaceae</taxon>
        <taxon>Alcaligenes</taxon>
    </lineage>
</organism>
<dbReference type="Gene3D" id="1.10.10.60">
    <property type="entry name" value="Homeodomain-like"/>
    <property type="match status" value="1"/>
</dbReference>
<dbReference type="PANTHER" id="PTHR33215">
    <property type="entry name" value="PROTEIN DISTAL ANTENNA"/>
    <property type="match status" value="1"/>
</dbReference>
<dbReference type="PANTHER" id="PTHR33215:SF13">
    <property type="entry name" value="PROTEIN DISTAL ANTENNA"/>
    <property type="match status" value="1"/>
</dbReference>
<name>Q8GN81_9BURK</name>
<keyword evidence="1" id="KW-0614">Plasmid</keyword>
<sequence>MCSEIEIEMASRKHYNEEFKKEAVRLATTPGNSMASVARDLGVNRSLIGHWVRNLAQAATRRLLAFL</sequence>
<evidence type="ECO:0000313" key="1">
    <source>
        <dbReference type="EMBL" id="AAN10114.1"/>
    </source>
</evidence>
<dbReference type="AlphaFoldDB" id="Q8GN81"/>
<dbReference type="EMBL" id="AF537222">
    <property type="protein sequence ID" value="AAN10114.1"/>
    <property type="molecule type" value="Genomic_DNA"/>
</dbReference>
<dbReference type="GO" id="GO:0006313">
    <property type="term" value="P:DNA transposition"/>
    <property type="evidence" value="ECO:0007669"/>
    <property type="project" value="InterPro"/>
</dbReference>
<reference evidence="1" key="1">
    <citation type="journal article" date="2003" name="Appl. Environ. Microbiol.">
        <title>Characterization of the 4-hydroxybenzoyl-coenzyme A thioesterase from Arthrobacter sp. strain SU.</title>
        <authorList>
            <person name="Zhuang Z."/>
            <person name="Gartemann K.H."/>
            <person name="Eichenlaub R."/>
            <person name="Dunaway-Mariano D."/>
        </authorList>
    </citation>
    <scope>NUCLEOTIDE SEQUENCE</scope>
    <source>
        <strain evidence="1">AL3007</strain>
        <plasmid evidence="1">pss70</plasmid>
    </source>
</reference>
<geneLocation type="plasmid" evidence="1">
    <name>pss70</name>
</geneLocation>
<dbReference type="InterPro" id="IPR051839">
    <property type="entry name" value="RD_transcriptional_regulator"/>
</dbReference>
<dbReference type="InterPro" id="IPR002514">
    <property type="entry name" value="Transposase_8"/>
</dbReference>
<dbReference type="InterPro" id="IPR009057">
    <property type="entry name" value="Homeodomain-like_sf"/>
</dbReference>